<keyword evidence="6" id="KW-1185">Reference proteome</keyword>
<dbReference type="Pfam" id="PF00456">
    <property type="entry name" value="Transketolase_N"/>
    <property type="match status" value="1"/>
</dbReference>
<dbReference type="Gene3D" id="3.40.50.970">
    <property type="match status" value="1"/>
</dbReference>
<evidence type="ECO:0000259" key="4">
    <source>
        <dbReference type="Pfam" id="PF00456"/>
    </source>
</evidence>
<dbReference type="PANTHER" id="PTHR47514:SF1">
    <property type="entry name" value="TRANSKETOLASE N-TERMINAL SECTION-RELATED"/>
    <property type="match status" value="1"/>
</dbReference>
<comment type="cofactor">
    <cofactor evidence="1">
        <name>thiamine diphosphate</name>
        <dbReference type="ChEBI" id="CHEBI:58937"/>
    </cofactor>
</comment>
<evidence type="ECO:0000313" key="5">
    <source>
        <dbReference type="EMBL" id="NBC35821.1"/>
    </source>
</evidence>
<evidence type="ECO:0000256" key="1">
    <source>
        <dbReference type="ARBA" id="ARBA00001964"/>
    </source>
</evidence>
<gene>
    <name evidence="5" type="ORF">GTZ99_04540</name>
</gene>
<reference evidence="6" key="1">
    <citation type="submission" date="2020-01" db="EMBL/GenBank/DDBJ databases">
        <title>Sphingomonas sp. strain CSW-10.</title>
        <authorList>
            <person name="Chen W.-M."/>
        </authorList>
    </citation>
    <scope>NUCLEOTIDE SEQUENCE [LARGE SCALE GENOMIC DNA]</scope>
    <source>
        <strain evidence="6">FSY-8</strain>
    </source>
</reference>
<proteinExistence type="inferred from homology"/>
<dbReference type="InterPro" id="IPR029061">
    <property type="entry name" value="THDP-binding"/>
</dbReference>
<dbReference type="PANTHER" id="PTHR47514">
    <property type="entry name" value="TRANSKETOLASE N-TERMINAL SECTION-RELATED"/>
    <property type="match status" value="1"/>
</dbReference>
<organism evidence="5 6">
    <name type="scientific">Novosphingobium ovatum</name>
    <dbReference type="NCBI Taxonomy" id="1908523"/>
    <lineage>
        <taxon>Bacteria</taxon>
        <taxon>Pseudomonadati</taxon>
        <taxon>Pseudomonadota</taxon>
        <taxon>Alphaproteobacteria</taxon>
        <taxon>Sphingomonadales</taxon>
        <taxon>Sphingomonadaceae</taxon>
        <taxon>Novosphingobium</taxon>
    </lineage>
</organism>
<dbReference type="InterPro" id="IPR005474">
    <property type="entry name" value="Transketolase_N"/>
</dbReference>
<name>A0ABW9XBC3_9SPHN</name>
<dbReference type="CDD" id="cd02012">
    <property type="entry name" value="TPP_TK"/>
    <property type="match status" value="1"/>
</dbReference>
<comment type="similarity">
    <text evidence="2">Belongs to the transketolase family.</text>
</comment>
<keyword evidence="3" id="KW-0786">Thiamine pyrophosphate</keyword>
<comment type="caution">
    <text evidence="5">The sequence shown here is derived from an EMBL/GenBank/DDBJ whole genome shotgun (WGS) entry which is preliminary data.</text>
</comment>
<dbReference type="EMBL" id="JAAAPO010000002">
    <property type="protein sequence ID" value="NBC35821.1"/>
    <property type="molecule type" value="Genomic_DNA"/>
</dbReference>
<evidence type="ECO:0000256" key="3">
    <source>
        <dbReference type="ARBA" id="ARBA00023052"/>
    </source>
</evidence>
<feature type="domain" description="Transketolase N-terminal" evidence="4">
    <location>
        <begin position="36"/>
        <end position="286"/>
    </location>
</feature>
<dbReference type="Proteomes" id="UP000753724">
    <property type="component" value="Unassembled WGS sequence"/>
</dbReference>
<dbReference type="RefSeq" id="WP_161717123.1">
    <property type="nucleotide sequence ID" value="NZ_JAAAPO010000002.1"/>
</dbReference>
<evidence type="ECO:0000313" key="6">
    <source>
        <dbReference type="Proteomes" id="UP000753724"/>
    </source>
</evidence>
<sequence>MSDAQERPSTSLAERAAPLAERAAPLAERAAHVRDMARWVRRRALRMVFEARQGHPGGDLSATDVLATLYFDAMRYDPANPRLPTRDRFILSKGHATGALYSTLAKAGYFPEEQLSTYMQPLSALNGHPNRNKIPGVETNTGPLGHGLPVAVGIAIAGQIDAADYRVFVITGDGELQEGSNWEAAMTAGHRKLSNLTLIVDRNRLQQGASTEDTVALDPLDAKWRAFGWDVVEVDGHDIEALLPLLDGSISRDRPLCIIANTVKGKGVSYMENKASWHHGVPNAEQFEQAMKELEA</sequence>
<evidence type="ECO:0000256" key="2">
    <source>
        <dbReference type="ARBA" id="ARBA00007131"/>
    </source>
</evidence>
<accession>A0ABW9XBC3</accession>
<protein>
    <submittedName>
        <fullName evidence="5">Transketolase</fullName>
    </submittedName>
</protein>
<dbReference type="SUPFAM" id="SSF52518">
    <property type="entry name" value="Thiamin diphosphate-binding fold (THDP-binding)"/>
    <property type="match status" value="1"/>
</dbReference>